<dbReference type="PANTHER" id="PTHR30627">
    <property type="entry name" value="PEPTIDOGLYCAN D,D-TRANSPEPTIDASE"/>
    <property type="match status" value="1"/>
</dbReference>
<reference evidence="3" key="1">
    <citation type="journal article" date="2021" name="PeerJ">
        <title>Extensive microbial diversity within the chicken gut microbiome revealed by metagenomics and culture.</title>
        <authorList>
            <person name="Gilroy R."/>
            <person name="Ravi A."/>
            <person name="Getino M."/>
            <person name="Pursley I."/>
            <person name="Horton D.L."/>
            <person name="Alikhan N.F."/>
            <person name="Baker D."/>
            <person name="Gharbi K."/>
            <person name="Hall N."/>
            <person name="Watson M."/>
            <person name="Adriaenssens E.M."/>
            <person name="Foster-Nyarko E."/>
            <person name="Jarju S."/>
            <person name="Secka A."/>
            <person name="Antonio M."/>
            <person name="Oren A."/>
            <person name="Chaudhuri R.R."/>
            <person name="La Ragione R."/>
            <person name="Hildebrand F."/>
            <person name="Pallen M.J."/>
        </authorList>
    </citation>
    <scope>NUCLEOTIDE SEQUENCE</scope>
    <source>
        <strain evidence="3">421</strain>
    </source>
</reference>
<protein>
    <recommendedName>
        <fullName evidence="2">Penicillin-binding protein transpeptidase domain-containing protein</fullName>
    </recommendedName>
</protein>
<evidence type="ECO:0000256" key="1">
    <source>
        <dbReference type="SAM" id="SignalP"/>
    </source>
</evidence>
<dbReference type="InterPro" id="IPR012338">
    <property type="entry name" value="Beta-lactam/transpept-like"/>
</dbReference>
<keyword evidence="1" id="KW-0732">Signal</keyword>
<dbReference type="AlphaFoldDB" id="A0A9D1RC37"/>
<dbReference type="SUPFAM" id="SSF56601">
    <property type="entry name" value="beta-lactamase/transpeptidase-like"/>
    <property type="match status" value="1"/>
</dbReference>
<feature type="chain" id="PRO_5038425724" description="Penicillin-binding protein transpeptidase domain-containing protein" evidence="1">
    <location>
        <begin position="22"/>
        <end position="490"/>
    </location>
</feature>
<dbReference type="EMBL" id="DXGE01000011">
    <property type="protein sequence ID" value="HIW85383.1"/>
    <property type="molecule type" value="Genomic_DNA"/>
</dbReference>
<dbReference type="GO" id="GO:0008658">
    <property type="term" value="F:penicillin binding"/>
    <property type="evidence" value="ECO:0007669"/>
    <property type="project" value="InterPro"/>
</dbReference>
<evidence type="ECO:0000259" key="2">
    <source>
        <dbReference type="Pfam" id="PF00905"/>
    </source>
</evidence>
<evidence type="ECO:0000313" key="4">
    <source>
        <dbReference type="Proteomes" id="UP000824205"/>
    </source>
</evidence>
<feature type="domain" description="Penicillin-binding protein transpeptidase" evidence="2">
    <location>
        <begin position="198"/>
        <end position="486"/>
    </location>
</feature>
<sequence>MVKRVICITAAVSLLLAAALGRVGYVTLSGDYTVSSGYNSYTLTVYNQKQTIYDRNMRKMNNNENVLAAVIRPNENCLSELSLLFEQSEIEDIVDELSQGYPIVRQIDTYADCRYIQIYEIKKNESSAFLKFIQKQYGETAYSMSINFSVDALGRLLDGDEGEVIEEYNTDIPQGVVLTVDSEIQSAVEEAAQYMRKGAVVVMDAQTSQVLAMYSAPDDNMFRPVMPYTVGSVFKLVVSACAIENDIDIDFKCEGQITVGDTDFSCQNGKAHGQETIKSALANSCNCYFVKLALTLGAERLHETAQALGFGDNTEIMPKYIVSDGNLPSETELKQSKGQLALLGFGQGLLTATPLQFCTALCTLSGSGIYTEPLLVSATVDNNDSVQNLPYNTSKRVLSEETCKTLCEYMRYVVTNGTGSAADYNDLSGGKTSTAQSGIYINGREVLNTWFAGIYPYNDPKYCIVIMTEDGTSGSRDCCPIFRTIVENIS</sequence>
<dbReference type="InterPro" id="IPR050515">
    <property type="entry name" value="Beta-lactam/transpept"/>
</dbReference>
<dbReference type="Pfam" id="PF00905">
    <property type="entry name" value="Transpeptidase"/>
    <property type="match status" value="1"/>
</dbReference>
<dbReference type="GO" id="GO:0071555">
    <property type="term" value="P:cell wall organization"/>
    <property type="evidence" value="ECO:0007669"/>
    <property type="project" value="TreeGrafter"/>
</dbReference>
<dbReference type="InterPro" id="IPR001460">
    <property type="entry name" value="PCN-bd_Tpept"/>
</dbReference>
<feature type="signal peptide" evidence="1">
    <location>
        <begin position="1"/>
        <end position="21"/>
    </location>
</feature>
<organism evidence="3 4">
    <name type="scientific">Candidatus Eubacterium faecipullorum</name>
    <dbReference type="NCBI Taxonomy" id="2838571"/>
    <lineage>
        <taxon>Bacteria</taxon>
        <taxon>Bacillati</taxon>
        <taxon>Bacillota</taxon>
        <taxon>Clostridia</taxon>
        <taxon>Eubacteriales</taxon>
        <taxon>Eubacteriaceae</taxon>
        <taxon>Eubacterium</taxon>
    </lineage>
</organism>
<evidence type="ECO:0000313" key="3">
    <source>
        <dbReference type="EMBL" id="HIW85383.1"/>
    </source>
</evidence>
<gene>
    <name evidence="3" type="ORF">IAA48_02715</name>
</gene>
<comment type="caution">
    <text evidence="3">The sequence shown here is derived from an EMBL/GenBank/DDBJ whole genome shotgun (WGS) entry which is preliminary data.</text>
</comment>
<proteinExistence type="predicted"/>
<dbReference type="Gene3D" id="3.40.710.10">
    <property type="entry name" value="DD-peptidase/beta-lactamase superfamily"/>
    <property type="match status" value="1"/>
</dbReference>
<name>A0A9D1RC37_9FIRM</name>
<reference evidence="3" key="2">
    <citation type="submission" date="2021-04" db="EMBL/GenBank/DDBJ databases">
        <authorList>
            <person name="Gilroy R."/>
        </authorList>
    </citation>
    <scope>NUCLEOTIDE SEQUENCE</scope>
    <source>
        <strain evidence="3">421</strain>
    </source>
</reference>
<dbReference type="GO" id="GO:0005886">
    <property type="term" value="C:plasma membrane"/>
    <property type="evidence" value="ECO:0007669"/>
    <property type="project" value="TreeGrafter"/>
</dbReference>
<accession>A0A9D1RC37</accession>
<dbReference type="Proteomes" id="UP000824205">
    <property type="component" value="Unassembled WGS sequence"/>
</dbReference>